<dbReference type="SUPFAM" id="SSF46894">
    <property type="entry name" value="C-terminal effector domain of the bipartite response regulators"/>
    <property type="match status" value="1"/>
</dbReference>
<evidence type="ECO:0000313" key="2">
    <source>
        <dbReference type="Proteomes" id="UP000028602"/>
    </source>
</evidence>
<dbReference type="RefSeq" id="WP_145959563.1">
    <property type="nucleotide sequence ID" value="NZ_ATMJ01000065.1"/>
</dbReference>
<accession>A0A085J981</accession>
<dbReference type="EMBL" id="JMPR01000054">
    <property type="protein sequence ID" value="KFD17027.1"/>
    <property type="molecule type" value="Genomic_DNA"/>
</dbReference>
<dbReference type="eggNOG" id="COG2197">
    <property type="taxonomic scope" value="Bacteria"/>
</dbReference>
<dbReference type="OrthoDB" id="6601786at2"/>
<protein>
    <submittedName>
        <fullName evidence="1">Uncharacterized protein</fullName>
    </submittedName>
</protein>
<comment type="caution">
    <text evidence="1">The sequence shown here is derived from an EMBL/GenBank/DDBJ whole genome shotgun (WGS) entry which is preliminary data.</text>
</comment>
<evidence type="ECO:0000313" key="1">
    <source>
        <dbReference type="EMBL" id="KFD17027.1"/>
    </source>
</evidence>
<dbReference type="InterPro" id="IPR016032">
    <property type="entry name" value="Sig_transdc_resp-reg_C-effctor"/>
</dbReference>
<keyword evidence="2" id="KW-1185">Reference proteome</keyword>
<dbReference type="GO" id="GO:0006355">
    <property type="term" value="P:regulation of DNA-templated transcription"/>
    <property type="evidence" value="ECO:0007669"/>
    <property type="project" value="InterPro"/>
</dbReference>
<gene>
    <name evidence="1" type="ORF">GTPT_3301</name>
</gene>
<name>A0A085J981_9GAMM</name>
<reference evidence="1 2" key="1">
    <citation type="submission" date="2014-05" db="EMBL/GenBank/DDBJ databases">
        <title>ATOL: Assembling a taxonomically balanced genome-scale reconstruction of the evolutionary history of the Enterobacteriaceae.</title>
        <authorList>
            <person name="Plunkett G.III."/>
            <person name="Neeno-Eckwall E.C."/>
            <person name="Glasner J.D."/>
            <person name="Perna N.T."/>
        </authorList>
    </citation>
    <scope>NUCLEOTIDE SEQUENCE [LARGE SCALE GENOMIC DNA]</scope>
    <source>
        <strain evidence="1 2">ATCC 33301</strain>
    </source>
</reference>
<dbReference type="GO" id="GO:0003677">
    <property type="term" value="F:DNA binding"/>
    <property type="evidence" value="ECO:0007669"/>
    <property type="project" value="InterPro"/>
</dbReference>
<dbReference type="Proteomes" id="UP000028602">
    <property type="component" value="Unassembled WGS sequence"/>
</dbReference>
<sequence length="202" mass="23730">MNNKEVIRSIAIIDTCNYTCMAISSICRHISDNIIVYTFTSVEELLNNRSVRDFDFVFYDILTTCPIVIDPENDILKIKSANPHCKVCLLSVLHQFMYIRNADFELDKRLPLDDFSFFIRILCRDNQGKCKRNYSVIFHSRLDLTKEQVSLLRGYLYNLNTKEIAELLHCNLRKVYFYREGAIKKGHRNKSFFRAIGRLVNP</sequence>
<dbReference type="AlphaFoldDB" id="A0A085J981"/>
<organism evidence="1 2">
    <name type="scientific">Tatumella ptyseos ATCC 33301</name>
    <dbReference type="NCBI Taxonomy" id="1005995"/>
    <lineage>
        <taxon>Bacteria</taxon>
        <taxon>Pseudomonadati</taxon>
        <taxon>Pseudomonadota</taxon>
        <taxon>Gammaproteobacteria</taxon>
        <taxon>Enterobacterales</taxon>
        <taxon>Erwiniaceae</taxon>
        <taxon>Tatumella</taxon>
    </lineage>
</organism>
<proteinExistence type="predicted"/>